<dbReference type="Pfam" id="PF08955">
    <property type="entry name" value="BofC_C"/>
    <property type="match status" value="1"/>
</dbReference>
<organism evidence="3">
    <name type="scientific">Halalkalibacterium halodurans</name>
    <name type="common">Bacillus halodurans</name>
    <dbReference type="NCBI Taxonomy" id="86665"/>
    <lineage>
        <taxon>Bacteria</taxon>
        <taxon>Bacillati</taxon>
        <taxon>Bacillota</taxon>
        <taxon>Bacilli</taxon>
        <taxon>Bacillales</taxon>
        <taxon>Bacillaceae</taxon>
        <taxon>Halalkalibacterium (ex Joshi et al. 2022)</taxon>
    </lineage>
</organism>
<evidence type="ECO:0000259" key="1">
    <source>
        <dbReference type="Pfam" id="PF08955"/>
    </source>
</evidence>
<reference evidence="3" key="1">
    <citation type="submission" date="2015-08" db="EMBL/GenBank/DDBJ databases">
        <title>Complete DNA Sequence of Pseudomonas syringae pv. actinidiae, the Causal Agent of Kiwifruit Canker Disease.</title>
        <authorList>
            <person name="Rikkerink E.H.A."/>
            <person name="Fineran P.C."/>
        </authorList>
    </citation>
    <scope>NUCLEOTIDE SEQUENCE</scope>
    <source>
        <strain evidence="3">DSM 13666</strain>
    </source>
</reference>
<feature type="domain" description="Bypass-of-forespore C N-terminal" evidence="2">
    <location>
        <begin position="47"/>
        <end position="97"/>
    </location>
</feature>
<dbReference type="EMBL" id="LILD01000001">
    <property type="protein sequence ID" value="KOO39716.1"/>
    <property type="molecule type" value="Genomic_DNA"/>
</dbReference>
<protein>
    <recommendedName>
        <fullName evidence="4">Forespore regulator of the sigma-K checkpoint</fullName>
    </recommendedName>
</protein>
<name>A0A0M0KLH4_ALKHA</name>
<feature type="domain" description="Bypass of forespore C C-terminal" evidence="1">
    <location>
        <begin position="100"/>
        <end position="170"/>
    </location>
</feature>
<evidence type="ECO:0008006" key="4">
    <source>
        <dbReference type="Google" id="ProtNLM"/>
    </source>
</evidence>
<proteinExistence type="predicted"/>
<comment type="caution">
    <text evidence="3">The sequence shown here is derived from an EMBL/GenBank/DDBJ whole genome shotgun (WGS) entry which is preliminary data.</text>
</comment>
<dbReference type="InterPro" id="IPR015071">
    <property type="entry name" value="BOFC_N"/>
</dbReference>
<dbReference type="RefSeq" id="WP_053431599.1">
    <property type="nucleotide sequence ID" value="NZ_LILD02000024.1"/>
</dbReference>
<dbReference type="AlphaFoldDB" id="A0A0M0KLH4"/>
<dbReference type="InterPro" id="IPR038117">
    <property type="entry name" value="BofC_C_sf"/>
</dbReference>
<evidence type="ECO:0000313" key="3">
    <source>
        <dbReference type="EMBL" id="KOO39716.1"/>
    </source>
</evidence>
<dbReference type="PATRIC" id="fig|136160.3.peg.3100"/>
<sequence>MEQSIFMKMVFRFLAVMVIVNFFLISSIVAMGGNQIAVAAETHSTSISVRLERHYVDGEISEEYITEPIETIEQLMGQYHGWIFVSQNGDEMILKKDVPDLSPLTKANGFFSISNDGQLNLYDGSAEEQPIIQSFFRLDTKKLESGLHDQLRSGIRIGTLDDYREVLSICLPYRQEEM</sequence>
<accession>A0A0M0KLH4</accession>
<dbReference type="Pfam" id="PF08977">
    <property type="entry name" value="BOFC_N"/>
    <property type="match status" value="1"/>
</dbReference>
<dbReference type="InterPro" id="IPR015050">
    <property type="entry name" value="BofC_C"/>
</dbReference>
<gene>
    <name evidence="3" type="ORF">AMD02_13305</name>
</gene>
<dbReference type="InterPro" id="IPR038118">
    <property type="entry name" value="BOFC_N_sf"/>
</dbReference>
<dbReference type="Gene3D" id="3.30.70.1740">
    <property type="entry name" value="Bypass-of-forespore C, C-terminal domain"/>
    <property type="match status" value="1"/>
</dbReference>
<evidence type="ECO:0000259" key="2">
    <source>
        <dbReference type="Pfam" id="PF08977"/>
    </source>
</evidence>
<dbReference type="Gene3D" id="3.10.20.420">
    <property type="entry name" value="Bypass-of-forespore C, N-terminal domain"/>
    <property type="match status" value="1"/>
</dbReference>